<dbReference type="InterPro" id="IPR011335">
    <property type="entry name" value="Restrct_endonuc-II-like"/>
</dbReference>
<sequence>MKSLIICMGKGVFVMTKLLIGTKNISREDWLNFRNKGIGGSDVAALCGINKYKSSVELWMEKTGQIKPKESGEAAYWGTKMEPIIREEFTTRTNLKVNIVNSILKHEKYDFMLANIDGIVYDTKFGNCIFEAKTASAFKQSQWEKSIPEEYMLQIQHYMAITNFKAAYIAVLIGGNQFIYKFIRRDEELIDMIIKIENDFWNHVCANTPPKIDGSEASTELLNRLYPSCMENSKVILPDEALNILSQYNLYKEKEKEVSEIKNEAANKLKSMIGDNETAVVKNWIITWKTVYSEKLDSKKLKKEEPELYKKYAVKSSFRRLNIK</sequence>
<dbReference type="NCBIfam" id="TIGR03033">
    <property type="entry name" value="phage_rel_nuc"/>
    <property type="match status" value="1"/>
</dbReference>
<dbReference type="SUPFAM" id="SSF52980">
    <property type="entry name" value="Restriction endonuclease-like"/>
    <property type="match status" value="1"/>
</dbReference>
<dbReference type="EMBL" id="AP009049">
    <property type="protein sequence ID" value="BAH07648.1"/>
    <property type="molecule type" value="Genomic_DNA"/>
</dbReference>
<dbReference type="Proteomes" id="UP000007969">
    <property type="component" value="Chromosome"/>
</dbReference>
<dbReference type="InterPro" id="IPR017482">
    <property type="entry name" value="Lambda-type_endonuclease"/>
</dbReference>
<evidence type="ECO:0000259" key="2">
    <source>
        <dbReference type="Pfam" id="PF09588"/>
    </source>
</evidence>
<dbReference type="KEGG" id="ckr:CKR_2597"/>
<proteinExistence type="predicted"/>
<dbReference type="AlphaFoldDB" id="B9E573"/>
<dbReference type="PANTHER" id="PTHR46609:SF6">
    <property type="entry name" value="EXONUCLEASE, PHAGE-TYPE_RECB, C-TERMINAL DOMAIN-CONTAINING PROTEIN-RELATED"/>
    <property type="match status" value="1"/>
</dbReference>
<dbReference type="Pfam" id="PF09588">
    <property type="entry name" value="YqaJ"/>
    <property type="match status" value="1"/>
</dbReference>
<evidence type="ECO:0000256" key="1">
    <source>
        <dbReference type="ARBA" id="ARBA00022801"/>
    </source>
</evidence>
<evidence type="ECO:0000313" key="3">
    <source>
        <dbReference type="EMBL" id="BAH07648.1"/>
    </source>
</evidence>
<organism evidence="3 4">
    <name type="scientific">Clostridium kluyveri (strain NBRC 12016)</name>
    <dbReference type="NCBI Taxonomy" id="583346"/>
    <lineage>
        <taxon>Bacteria</taxon>
        <taxon>Bacillati</taxon>
        <taxon>Bacillota</taxon>
        <taxon>Clostridia</taxon>
        <taxon>Eubacteriales</taxon>
        <taxon>Clostridiaceae</taxon>
        <taxon>Clostridium</taxon>
    </lineage>
</organism>
<dbReference type="GO" id="GO:0016787">
    <property type="term" value="F:hydrolase activity"/>
    <property type="evidence" value="ECO:0007669"/>
    <property type="project" value="UniProtKB-KW"/>
</dbReference>
<name>B9E573_CLOK1</name>
<dbReference type="Gene3D" id="3.90.320.10">
    <property type="match status" value="1"/>
</dbReference>
<gene>
    <name evidence="3" type="ordered locus">CKR_2597</name>
</gene>
<dbReference type="InterPro" id="IPR011604">
    <property type="entry name" value="PDDEXK-like_dom_sf"/>
</dbReference>
<protein>
    <recommendedName>
        <fullName evidence="2">YqaJ viral recombinase domain-containing protein</fullName>
    </recommendedName>
</protein>
<reference evidence="4" key="1">
    <citation type="submission" date="2005-09" db="EMBL/GenBank/DDBJ databases">
        <title>Complete genome sequence of Clostridium kluyveri and comparative genomics of Clostridia species.</title>
        <authorList>
            <person name="Inui M."/>
            <person name="Nonaka H."/>
            <person name="Shinoda Y."/>
            <person name="Ikenaga Y."/>
            <person name="Abe M."/>
            <person name="Naito K."/>
            <person name="Vertes A.A."/>
            <person name="Yukawa H."/>
        </authorList>
    </citation>
    <scope>NUCLEOTIDE SEQUENCE [LARGE SCALE GENOMIC DNA]</scope>
    <source>
        <strain evidence="4">NBRC 12016</strain>
    </source>
</reference>
<keyword evidence="1" id="KW-0378">Hydrolase</keyword>
<dbReference type="PANTHER" id="PTHR46609">
    <property type="entry name" value="EXONUCLEASE, PHAGE-TYPE/RECB, C-TERMINAL DOMAIN-CONTAINING PROTEIN"/>
    <property type="match status" value="1"/>
</dbReference>
<feature type="domain" description="YqaJ viral recombinase" evidence="2">
    <location>
        <begin position="29"/>
        <end position="164"/>
    </location>
</feature>
<dbReference type="InterPro" id="IPR019080">
    <property type="entry name" value="YqaJ_viral_recombinase"/>
</dbReference>
<dbReference type="InterPro" id="IPR051703">
    <property type="entry name" value="NF-kappa-B_Signaling_Reg"/>
</dbReference>
<accession>B9E573</accession>
<dbReference type="HOGENOM" id="CLU_049574_1_1_9"/>
<evidence type="ECO:0000313" key="4">
    <source>
        <dbReference type="Proteomes" id="UP000007969"/>
    </source>
</evidence>